<dbReference type="Proteomes" id="UP000377595">
    <property type="component" value="Unassembled WGS sequence"/>
</dbReference>
<dbReference type="EMBL" id="BLAF01000013">
    <property type="protein sequence ID" value="GES19764.1"/>
    <property type="molecule type" value="Genomic_DNA"/>
</dbReference>
<evidence type="ECO:0000313" key="3">
    <source>
        <dbReference type="Proteomes" id="UP000377595"/>
    </source>
</evidence>
<evidence type="ECO:0000313" key="2">
    <source>
        <dbReference type="EMBL" id="GES19764.1"/>
    </source>
</evidence>
<feature type="transmembrane region" description="Helical" evidence="1">
    <location>
        <begin position="206"/>
        <end position="225"/>
    </location>
</feature>
<gene>
    <name evidence="2" type="ORF">Aple_026600</name>
</gene>
<keyword evidence="1" id="KW-0812">Transmembrane</keyword>
<keyword evidence="1" id="KW-1133">Transmembrane helix</keyword>
<dbReference type="OrthoDB" id="185815at2"/>
<evidence type="ECO:0008006" key="4">
    <source>
        <dbReference type="Google" id="ProtNLM"/>
    </source>
</evidence>
<proteinExistence type="predicted"/>
<feature type="transmembrane region" description="Helical" evidence="1">
    <location>
        <begin position="279"/>
        <end position="300"/>
    </location>
</feature>
<keyword evidence="3" id="KW-1185">Reference proteome</keyword>
<keyword evidence="1" id="KW-0472">Membrane</keyword>
<protein>
    <recommendedName>
        <fullName evidence="4">DUF1349 domain-containing protein</fullName>
    </recommendedName>
</protein>
<name>A0A5M3XES9_9ACTN</name>
<dbReference type="Gene3D" id="2.60.120.200">
    <property type="match status" value="1"/>
</dbReference>
<dbReference type="RefSeq" id="WP_155344822.1">
    <property type="nucleotide sequence ID" value="NZ_BAAAHM010000023.1"/>
</dbReference>
<evidence type="ECO:0000256" key="1">
    <source>
        <dbReference type="SAM" id="Phobius"/>
    </source>
</evidence>
<dbReference type="AlphaFoldDB" id="A0A5M3XES9"/>
<reference evidence="2 3" key="1">
    <citation type="submission" date="2019-10" db="EMBL/GenBank/DDBJ databases">
        <title>Whole genome shotgun sequence of Acrocarpospora pleiomorpha NBRC 16267.</title>
        <authorList>
            <person name="Ichikawa N."/>
            <person name="Kimura A."/>
            <person name="Kitahashi Y."/>
            <person name="Komaki H."/>
            <person name="Oguchi A."/>
        </authorList>
    </citation>
    <scope>NUCLEOTIDE SEQUENCE [LARGE SCALE GENOMIC DNA]</scope>
    <source>
        <strain evidence="2 3">NBRC 16267</strain>
    </source>
</reference>
<organism evidence="2 3">
    <name type="scientific">Acrocarpospora pleiomorpha</name>
    <dbReference type="NCBI Taxonomy" id="90975"/>
    <lineage>
        <taxon>Bacteria</taxon>
        <taxon>Bacillati</taxon>
        <taxon>Actinomycetota</taxon>
        <taxon>Actinomycetes</taxon>
        <taxon>Streptosporangiales</taxon>
        <taxon>Streptosporangiaceae</taxon>
        <taxon>Acrocarpospora</taxon>
    </lineage>
</organism>
<feature type="transmembrane region" description="Helical" evidence="1">
    <location>
        <begin position="237"/>
        <end position="259"/>
    </location>
</feature>
<sequence length="396" mass="40939">MTGIITYPPPDHDEIVPGLVPWAKAGIILKDGVAQGSSYAALMLTGSHGVRMQYDYTHDVAGAATQSPRWLRLTRAGDTITGHESPDGTHWTKVGTAHLPGLPATVQVGLFTASPGDLTITHTGLGASLSASRFTQVTATFDHISLDSAPAAAWSTTPVGKMGHTDWERYHRAPGLVESNGTFTVTGSGDIGPLTDAPRSTVSSTLVGLTIALIIVIVVAARFATGASSGRILAAKAVVVGGAAFVATLVGAGVVVPAGSALLRAEGISVLAVSALTHLRVVVGVAALLAVAAVFTLALAALVRRAWAAILVAISVIVLPYLLGVLPLLSDEVSRWLLRITPAAAFAVQQTVREYPQVVAYYAPMNGYFPLPGWAGFAVLCGYAMVVLGLGAFRLR</sequence>
<feature type="transmembrane region" description="Helical" evidence="1">
    <location>
        <begin position="374"/>
        <end position="393"/>
    </location>
</feature>
<accession>A0A5M3XES9</accession>
<comment type="caution">
    <text evidence="2">The sequence shown here is derived from an EMBL/GenBank/DDBJ whole genome shotgun (WGS) entry which is preliminary data.</text>
</comment>
<feature type="transmembrane region" description="Helical" evidence="1">
    <location>
        <begin position="307"/>
        <end position="329"/>
    </location>
</feature>